<dbReference type="EMBL" id="ALJD01000009">
    <property type="protein sequence ID" value="EJN57984.1"/>
    <property type="molecule type" value="Genomic_DNA"/>
</dbReference>
<evidence type="ECO:0000313" key="9">
    <source>
        <dbReference type="EMBL" id="EJN57984.1"/>
    </source>
</evidence>
<gene>
    <name evidence="9" type="ORF">HSB1_34010</name>
</gene>
<keyword evidence="3" id="KW-0479">Metal-binding</keyword>
<feature type="region of interest" description="Disordered" evidence="6">
    <location>
        <begin position="416"/>
        <end position="438"/>
    </location>
</feature>
<dbReference type="GO" id="GO:0016020">
    <property type="term" value="C:membrane"/>
    <property type="evidence" value="ECO:0007669"/>
    <property type="project" value="GOC"/>
</dbReference>
<dbReference type="GO" id="GO:0008758">
    <property type="term" value="F:UDP-2,3-diacylglucosamine hydrolase activity"/>
    <property type="evidence" value="ECO:0007669"/>
    <property type="project" value="TreeGrafter"/>
</dbReference>
<dbReference type="SUPFAM" id="SSF56300">
    <property type="entry name" value="Metallo-dependent phosphatases"/>
    <property type="match status" value="1"/>
</dbReference>
<dbReference type="GO" id="GO:0046872">
    <property type="term" value="F:metal ion binding"/>
    <property type="evidence" value="ECO:0007669"/>
    <property type="project" value="UniProtKB-KW"/>
</dbReference>
<keyword evidence="7" id="KW-1133">Transmembrane helix</keyword>
<sequence>MTTQYYFISDLHIGGDEHLRQCDFEAELIEFLRRLARETGETELIVPGDVFGLWELTEVDGPEKLAYLAEQFPALFEQFRVTGERIRITFIPGNHDYELACYPEFVEFLAEYNVDLRPELHLERTVGDDTIWIEHGMQQDSNNQMPDFGNPHANPLGFFVNRHITSTAGRLSGRGRYNWLKDIQSVAPMEEIPRWIFSKYFYREMSPLLRYAVVPFLLLFNLSVLYTLVLVATQLGVVRVSVLDDILFRFGVVGDVVRTIIAVNVAIIVLLTVISIPLYFFVQDARRTAERFGLLQESETGAPRPYLNAANDVFTADPSVAVFLYGHTHRASLTEVDGRYVVNTGTWLKQLTRVDPPLTLLPSVYYPAYRLSYFRIFPEDGRTVIEYDEVSKEGTPELTLLERVFTVGRQSRQEIPRRTVVDRSTGSYPTDSPISERG</sequence>
<protein>
    <submittedName>
        <fullName evidence="9">Putative phosphoesterase</fullName>
    </submittedName>
</protein>
<evidence type="ECO:0000256" key="3">
    <source>
        <dbReference type="ARBA" id="ARBA00022723"/>
    </source>
</evidence>
<feature type="domain" description="Calcineurin-like phosphoesterase" evidence="8">
    <location>
        <begin position="6"/>
        <end position="154"/>
    </location>
</feature>
<evidence type="ECO:0000256" key="7">
    <source>
        <dbReference type="SAM" id="Phobius"/>
    </source>
</evidence>
<dbReference type="OrthoDB" id="328870at2157"/>
<keyword evidence="1" id="KW-1003">Cell membrane</keyword>
<keyword evidence="4 7" id="KW-0472">Membrane</keyword>
<dbReference type="InterPro" id="IPR004843">
    <property type="entry name" value="Calcineurin-like_PHP"/>
</dbReference>
<evidence type="ECO:0000256" key="4">
    <source>
        <dbReference type="ARBA" id="ARBA00023136"/>
    </source>
</evidence>
<dbReference type="Pfam" id="PF00149">
    <property type="entry name" value="Metallophos"/>
    <property type="match status" value="1"/>
</dbReference>
<dbReference type="PATRIC" id="fig|1210908.3.peg.3240"/>
<dbReference type="PANTHER" id="PTHR34990">
    <property type="entry name" value="UDP-2,3-DIACYLGLUCOSAMINE HYDROLASE-RELATED"/>
    <property type="match status" value="1"/>
</dbReference>
<accession>J3JE22</accession>
<keyword evidence="7" id="KW-0812">Transmembrane</keyword>
<dbReference type="Gene3D" id="3.60.21.10">
    <property type="match status" value="2"/>
</dbReference>
<keyword evidence="2" id="KW-0997">Cell inner membrane</keyword>
<feature type="transmembrane region" description="Helical" evidence="7">
    <location>
        <begin position="208"/>
        <end position="236"/>
    </location>
</feature>
<dbReference type="Proteomes" id="UP000007813">
    <property type="component" value="Unassembled WGS sequence"/>
</dbReference>
<evidence type="ECO:0000256" key="2">
    <source>
        <dbReference type="ARBA" id="ARBA00022519"/>
    </source>
</evidence>
<evidence type="ECO:0000256" key="1">
    <source>
        <dbReference type="ARBA" id="ARBA00022475"/>
    </source>
</evidence>
<dbReference type="InterPro" id="IPR029052">
    <property type="entry name" value="Metallo-depent_PP-like"/>
</dbReference>
<keyword evidence="5" id="KW-0464">Manganese</keyword>
<feature type="transmembrane region" description="Helical" evidence="7">
    <location>
        <begin position="256"/>
        <end position="282"/>
    </location>
</feature>
<reference evidence="9 10" key="1">
    <citation type="journal article" date="2012" name="J. Bacteriol.">
        <title>Draft Genome Sequence of the Extremely Halophilic Archaeon Halogranum salarium B-1T.</title>
        <authorList>
            <person name="Kim K.K."/>
            <person name="Lee K.C."/>
            <person name="Lee J.S."/>
        </authorList>
    </citation>
    <scope>NUCLEOTIDE SEQUENCE [LARGE SCALE GENOMIC DNA]</scope>
    <source>
        <strain evidence="9 10">B-1</strain>
    </source>
</reference>
<evidence type="ECO:0000256" key="5">
    <source>
        <dbReference type="ARBA" id="ARBA00023211"/>
    </source>
</evidence>
<dbReference type="AlphaFoldDB" id="J3JE22"/>
<feature type="compositionally biased region" description="Polar residues" evidence="6">
    <location>
        <begin position="422"/>
        <end position="438"/>
    </location>
</feature>
<evidence type="ECO:0000259" key="8">
    <source>
        <dbReference type="Pfam" id="PF00149"/>
    </source>
</evidence>
<dbReference type="GO" id="GO:0009245">
    <property type="term" value="P:lipid A biosynthetic process"/>
    <property type="evidence" value="ECO:0007669"/>
    <property type="project" value="TreeGrafter"/>
</dbReference>
<dbReference type="InterPro" id="IPR043461">
    <property type="entry name" value="LpxH-like"/>
</dbReference>
<evidence type="ECO:0000313" key="10">
    <source>
        <dbReference type="Proteomes" id="UP000007813"/>
    </source>
</evidence>
<evidence type="ECO:0000256" key="6">
    <source>
        <dbReference type="SAM" id="MobiDB-lite"/>
    </source>
</evidence>
<comment type="caution">
    <text evidence="9">The sequence shown here is derived from an EMBL/GenBank/DDBJ whole genome shotgun (WGS) entry which is preliminary data.</text>
</comment>
<dbReference type="RefSeq" id="WP_009376712.1">
    <property type="nucleotide sequence ID" value="NZ_ALJD01000009.1"/>
</dbReference>
<organism evidence="9 10">
    <name type="scientific">Halogranum salarium B-1</name>
    <dbReference type="NCBI Taxonomy" id="1210908"/>
    <lineage>
        <taxon>Archaea</taxon>
        <taxon>Methanobacteriati</taxon>
        <taxon>Methanobacteriota</taxon>
        <taxon>Stenosarchaea group</taxon>
        <taxon>Halobacteria</taxon>
        <taxon>Halobacteriales</taxon>
        <taxon>Haloferacaceae</taxon>
    </lineage>
</organism>
<name>J3JE22_9EURY</name>
<dbReference type="eggNOG" id="arCOG06201">
    <property type="taxonomic scope" value="Archaea"/>
</dbReference>
<proteinExistence type="predicted"/>